<dbReference type="Proteomes" id="UP001288620">
    <property type="component" value="Unassembled WGS sequence"/>
</dbReference>
<evidence type="ECO:0000313" key="2">
    <source>
        <dbReference type="Proteomes" id="UP001288620"/>
    </source>
</evidence>
<evidence type="ECO:0000313" key="1">
    <source>
        <dbReference type="EMBL" id="MDZ7280130.1"/>
    </source>
</evidence>
<protein>
    <recommendedName>
        <fullName evidence="3">DUF1040 family protein</fullName>
    </recommendedName>
</protein>
<organism evidence="1 2">
    <name type="scientific">Pantoea eucrina</name>
    <dbReference type="NCBI Taxonomy" id="472693"/>
    <lineage>
        <taxon>Bacteria</taxon>
        <taxon>Pseudomonadati</taxon>
        <taxon>Pseudomonadota</taxon>
        <taxon>Gammaproteobacteria</taxon>
        <taxon>Enterobacterales</taxon>
        <taxon>Erwiniaceae</taxon>
        <taxon>Pantoea</taxon>
    </lineage>
</organism>
<evidence type="ECO:0008006" key="3">
    <source>
        <dbReference type="Google" id="ProtNLM"/>
    </source>
</evidence>
<proteinExistence type="predicted"/>
<comment type="caution">
    <text evidence="1">The sequence shown here is derived from an EMBL/GenBank/DDBJ whole genome shotgun (WGS) entry which is preliminary data.</text>
</comment>
<keyword evidence="2" id="KW-1185">Reference proteome</keyword>
<reference evidence="2" key="1">
    <citation type="submission" date="2023-07" db="EMBL/GenBank/DDBJ databases">
        <title>Structural and functional analysis of rice phyllospheric bacteria for their antimicrobial properties and defense elicitation against blast disease.</title>
        <authorList>
            <person name="Sahu K.P."/>
            <person name="Asharani P."/>
            <person name="Kumar M."/>
            <person name="Reddy B."/>
            <person name="Kumar A."/>
        </authorList>
    </citation>
    <scope>NUCLEOTIDE SEQUENCE [LARGE SCALE GENOMIC DNA]</scope>
    <source>
        <strain evidence="2">OsEp_Plm_30P10</strain>
    </source>
</reference>
<gene>
    <name evidence="1" type="ORF">N4G40_17905</name>
</gene>
<accession>A0ABU5LJM6</accession>
<dbReference type="RefSeq" id="WP_322544020.1">
    <property type="nucleotide sequence ID" value="NZ_JAOBTT010000002.1"/>
</dbReference>
<dbReference type="EMBL" id="JAOBTT010000002">
    <property type="protein sequence ID" value="MDZ7280130.1"/>
    <property type="molecule type" value="Genomic_DNA"/>
</dbReference>
<name>A0ABU5LJM6_9GAMM</name>
<sequence>MLTDVSLKIIQQLIRQTIAGWADDHQMLDVISLMHRLEEMAENESDEALLLCYWQASKVLMRLPPKVTVAELLAAARDAVRETTLRGPL</sequence>